<evidence type="ECO:0000256" key="1">
    <source>
        <dbReference type="SAM" id="MobiDB-lite"/>
    </source>
</evidence>
<feature type="compositionally biased region" description="Polar residues" evidence="1">
    <location>
        <begin position="278"/>
        <end position="296"/>
    </location>
</feature>
<evidence type="ECO:0000313" key="5">
    <source>
        <dbReference type="Proteomes" id="UP000005408"/>
    </source>
</evidence>
<keyword evidence="2" id="KW-0472">Membrane</keyword>
<sequence>MDNLDRSAGKMSVLLSLSLTSVLLIFSHIALASGYETTYEFGEDCPLFSKDVDEGNEIYIEYKGKEVESYCDDLKFRGRGNDILDEYSVCVTPLYFNDDDCAVEIDIKTSLYGVTKHKITCTDNSANYCGPQDETLYIEFKQRSYTSTRNANFKLKITAKKEYDYDESHAYLIGAIVGGIIGGIVLITVCIAIFCWCVCRRKPSQGTVFNPAQGYPGTGNPYVVYDAQTQQNTMTTPSSISSPGVYPMASYPEPGRPTNPQTHGNNLSDPPPNYDAATETSTSHVYDTIQDSSRPPTNDEVVCK</sequence>
<keyword evidence="2" id="KW-0812">Transmembrane</keyword>
<dbReference type="OMA" id="ITRWITC"/>
<keyword evidence="2" id="KW-1133">Transmembrane helix</keyword>
<dbReference type="Proteomes" id="UP000005408">
    <property type="component" value="Unassembled WGS sequence"/>
</dbReference>
<feature type="compositionally biased region" description="Polar residues" evidence="1">
    <location>
        <begin position="258"/>
        <end position="268"/>
    </location>
</feature>
<accession>A0A8W8LUS5</accession>
<feature type="chain" id="PRO_5036489765" description="CUB domain-containing protein" evidence="3">
    <location>
        <begin position="35"/>
        <end position="304"/>
    </location>
</feature>
<keyword evidence="5" id="KW-1185">Reference proteome</keyword>
<dbReference type="AlphaFoldDB" id="A0A8W8LUS5"/>
<feature type="transmembrane region" description="Helical" evidence="2">
    <location>
        <begin position="170"/>
        <end position="199"/>
    </location>
</feature>
<keyword evidence="3" id="KW-0732">Signal</keyword>
<evidence type="ECO:0000256" key="2">
    <source>
        <dbReference type="SAM" id="Phobius"/>
    </source>
</evidence>
<reference evidence="4" key="1">
    <citation type="submission" date="2022-08" db="UniProtKB">
        <authorList>
            <consortium name="EnsemblMetazoa"/>
        </authorList>
    </citation>
    <scope>IDENTIFICATION</scope>
    <source>
        <strain evidence="4">05x7-T-G4-1.051#20</strain>
    </source>
</reference>
<evidence type="ECO:0008006" key="6">
    <source>
        <dbReference type="Google" id="ProtNLM"/>
    </source>
</evidence>
<proteinExistence type="predicted"/>
<evidence type="ECO:0000256" key="3">
    <source>
        <dbReference type="SAM" id="SignalP"/>
    </source>
</evidence>
<organism evidence="4 5">
    <name type="scientific">Magallana gigas</name>
    <name type="common">Pacific oyster</name>
    <name type="synonym">Crassostrea gigas</name>
    <dbReference type="NCBI Taxonomy" id="29159"/>
    <lineage>
        <taxon>Eukaryota</taxon>
        <taxon>Metazoa</taxon>
        <taxon>Spiralia</taxon>
        <taxon>Lophotrochozoa</taxon>
        <taxon>Mollusca</taxon>
        <taxon>Bivalvia</taxon>
        <taxon>Autobranchia</taxon>
        <taxon>Pteriomorphia</taxon>
        <taxon>Ostreida</taxon>
        <taxon>Ostreoidea</taxon>
        <taxon>Ostreidae</taxon>
        <taxon>Magallana</taxon>
    </lineage>
</organism>
<feature type="compositionally biased region" description="Polar residues" evidence="1">
    <location>
        <begin position="233"/>
        <end position="242"/>
    </location>
</feature>
<dbReference type="OrthoDB" id="6155948at2759"/>
<feature type="region of interest" description="Disordered" evidence="1">
    <location>
        <begin position="233"/>
        <end position="304"/>
    </location>
</feature>
<dbReference type="EnsemblMetazoa" id="G29842.4">
    <property type="protein sequence ID" value="G29842.4:cds"/>
    <property type="gene ID" value="G29842"/>
</dbReference>
<name>A0A8W8LUS5_MAGGI</name>
<protein>
    <recommendedName>
        <fullName evidence="6">CUB domain-containing protein</fullName>
    </recommendedName>
</protein>
<feature type="signal peptide" evidence="3">
    <location>
        <begin position="1"/>
        <end position="34"/>
    </location>
</feature>
<evidence type="ECO:0000313" key="4">
    <source>
        <dbReference type="EnsemblMetazoa" id="G29842.4:cds"/>
    </source>
</evidence>